<dbReference type="Proteomes" id="UP001447188">
    <property type="component" value="Unassembled WGS sequence"/>
</dbReference>
<organism evidence="1 2">
    <name type="scientific">Discina gigas</name>
    <dbReference type="NCBI Taxonomy" id="1032678"/>
    <lineage>
        <taxon>Eukaryota</taxon>
        <taxon>Fungi</taxon>
        <taxon>Dikarya</taxon>
        <taxon>Ascomycota</taxon>
        <taxon>Pezizomycotina</taxon>
        <taxon>Pezizomycetes</taxon>
        <taxon>Pezizales</taxon>
        <taxon>Discinaceae</taxon>
        <taxon>Discina</taxon>
    </lineage>
</organism>
<sequence length="60" mass="6560">MAGTSTPITSESFSPFLHFGEVNLLETAIGHIISRDTPEFKEITNTLTLGQRDSQSILLP</sequence>
<feature type="non-terminal residue" evidence="1">
    <location>
        <position position="60"/>
    </location>
</feature>
<keyword evidence="2" id="KW-1185">Reference proteome</keyword>
<comment type="caution">
    <text evidence="1">The sequence shown here is derived from an EMBL/GenBank/DDBJ whole genome shotgun (WGS) entry which is preliminary data.</text>
</comment>
<evidence type="ECO:0000313" key="1">
    <source>
        <dbReference type="EMBL" id="KAL0630501.1"/>
    </source>
</evidence>
<evidence type="ECO:0000313" key="2">
    <source>
        <dbReference type="Proteomes" id="UP001447188"/>
    </source>
</evidence>
<protein>
    <submittedName>
        <fullName evidence="1">Uncharacterized protein</fullName>
    </submittedName>
</protein>
<dbReference type="EMBL" id="JBBBZM010000582">
    <property type="protein sequence ID" value="KAL0630501.1"/>
    <property type="molecule type" value="Genomic_DNA"/>
</dbReference>
<reference evidence="1 2" key="1">
    <citation type="submission" date="2024-02" db="EMBL/GenBank/DDBJ databases">
        <title>Discinaceae phylogenomics.</title>
        <authorList>
            <person name="Dirks A.C."/>
            <person name="James T.Y."/>
        </authorList>
    </citation>
    <scope>NUCLEOTIDE SEQUENCE [LARGE SCALE GENOMIC DNA]</scope>
    <source>
        <strain evidence="1 2">ACD0624</strain>
    </source>
</reference>
<gene>
    <name evidence="1" type="ORF">Q9L58_010652</name>
</gene>
<accession>A0ABR3G3H5</accession>
<name>A0ABR3G3H5_9PEZI</name>
<proteinExistence type="predicted"/>